<dbReference type="PROSITE" id="PS50890">
    <property type="entry name" value="PUA"/>
    <property type="match status" value="1"/>
</dbReference>
<organism evidence="2 3">
    <name type="scientific">Actinotalea lenta</name>
    <dbReference type="NCBI Taxonomy" id="3064654"/>
    <lineage>
        <taxon>Bacteria</taxon>
        <taxon>Bacillati</taxon>
        <taxon>Actinomycetota</taxon>
        <taxon>Actinomycetes</taxon>
        <taxon>Micrococcales</taxon>
        <taxon>Cellulomonadaceae</taxon>
        <taxon>Actinotalea</taxon>
    </lineage>
</organism>
<gene>
    <name evidence="2" type="ORF">Q6348_11990</name>
</gene>
<dbReference type="InterPro" id="IPR016566">
    <property type="entry name" value="UCP010219"/>
</dbReference>
<keyword evidence="1" id="KW-1133">Transmembrane helix</keyword>
<feature type="transmembrane region" description="Helical" evidence="1">
    <location>
        <begin position="192"/>
        <end position="215"/>
    </location>
</feature>
<dbReference type="EMBL" id="JAUQYP010000001">
    <property type="protein sequence ID" value="MDO8107916.1"/>
    <property type="molecule type" value="Genomic_DNA"/>
</dbReference>
<evidence type="ECO:0000256" key="1">
    <source>
        <dbReference type="SAM" id="Phobius"/>
    </source>
</evidence>
<feature type="transmembrane region" description="Helical" evidence="1">
    <location>
        <begin position="115"/>
        <end position="144"/>
    </location>
</feature>
<protein>
    <submittedName>
        <fullName evidence="2">DUF3159 domain-containing protein</fullName>
    </submittedName>
</protein>
<accession>A0ABT9DBK7</accession>
<evidence type="ECO:0000313" key="3">
    <source>
        <dbReference type="Proteomes" id="UP001232536"/>
    </source>
</evidence>
<dbReference type="Pfam" id="PF11361">
    <property type="entry name" value="DUF3159"/>
    <property type="match status" value="1"/>
</dbReference>
<feature type="transmembrane region" description="Helical" evidence="1">
    <location>
        <begin position="165"/>
        <end position="186"/>
    </location>
</feature>
<comment type="caution">
    <text evidence="2">The sequence shown here is derived from an EMBL/GenBank/DDBJ whole genome shotgun (WGS) entry which is preliminary data.</text>
</comment>
<feature type="transmembrane region" description="Helical" evidence="1">
    <location>
        <begin position="47"/>
        <end position="75"/>
    </location>
</feature>
<reference evidence="2 3" key="1">
    <citation type="submission" date="2023-07" db="EMBL/GenBank/DDBJ databases">
        <title>Description of novel actinomycetes strains, isolated from tidal flat sediment.</title>
        <authorList>
            <person name="Lu C."/>
        </authorList>
    </citation>
    <scope>NUCLEOTIDE SEQUENCE [LARGE SCALE GENOMIC DNA]</scope>
    <source>
        <strain evidence="2 3">SYSU T00b441</strain>
    </source>
</reference>
<name>A0ABT9DBK7_9CELL</name>
<keyword evidence="3" id="KW-1185">Reference proteome</keyword>
<dbReference type="PIRSF" id="PIRSF010219">
    <property type="entry name" value="UCP010219"/>
    <property type="match status" value="1"/>
</dbReference>
<dbReference type="Proteomes" id="UP001232536">
    <property type="component" value="Unassembled WGS sequence"/>
</dbReference>
<dbReference type="RefSeq" id="WP_304601514.1">
    <property type="nucleotide sequence ID" value="NZ_JAUQYO010000001.1"/>
</dbReference>
<proteinExistence type="predicted"/>
<sequence>MSEDQSAERPGVGVPARGLRAVVGEEFSFAEAVGGVRGVVESTAPGLVFVVVYVVTRALTPALATALVVAVGAVLVRLVQRTPVTQALSGVLGVGIGVAWAWWTGRAQDYFAGGLLANLGYLVAMVGSIAARWPAVGVVVALLRGEDMAWRTDPGRAAERRRFRWATWVMAAVFALRLAVQVPLYLAGEGAVAALGTAKLAMGLPLFAVALWLTWRLVATPGARAARPGPPPHPQP</sequence>
<feature type="transmembrane region" description="Helical" evidence="1">
    <location>
        <begin position="87"/>
        <end position="103"/>
    </location>
</feature>
<keyword evidence="1" id="KW-0812">Transmembrane</keyword>
<keyword evidence="1" id="KW-0472">Membrane</keyword>
<evidence type="ECO:0000313" key="2">
    <source>
        <dbReference type="EMBL" id="MDO8107916.1"/>
    </source>
</evidence>